<name>A0A8B9PUB3_APTOW</name>
<accession>A0A8B9PUB3</accession>
<evidence type="ECO:0000256" key="1">
    <source>
        <dbReference type="SAM" id="MobiDB-lite"/>
    </source>
</evidence>
<evidence type="ECO:0000313" key="3">
    <source>
        <dbReference type="Proteomes" id="UP000694424"/>
    </source>
</evidence>
<protein>
    <submittedName>
        <fullName evidence="2">Uncharacterized protein</fullName>
    </submittedName>
</protein>
<proteinExistence type="predicted"/>
<evidence type="ECO:0000313" key="2">
    <source>
        <dbReference type="Ensembl" id="ENSAOWP00000015892.1"/>
    </source>
</evidence>
<feature type="region of interest" description="Disordered" evidence="1">
    <location>
        <begin position="142"/>
        <end position="173"/>
    </location>
</feature>
<reference evidence="2" key="2">
    <citation type="submission" date="2025-09" db="UniProtKB">
        <authorList>
            <consortium name="Ensembl"/>
        </authorList>
    </citation>
    <scope>IDENTIFICATION</scope>
</reference>
<feature type="compositionally biased region" description="Pro residues" evidence="1">
    <location>
        <begin position="164"/>
        <end position="173"/>
    </location>
</feature>
<dbReference type="Ensembl" id="ENSAOWT00000018047.1">
    <property type="protein sequence ID" value="ENSAOWP00000015892.1"/>
    <property type="gene ID" value="ENSAOWG00000010824.1"/>
</dbReference>
<feature type="region of interest" description="Disordered" evidence="1">
    <location>
        <begin position="51"/>
        <end position="112"/>
    </location>
</feature>
<organism evidence="2 3">
    <name type="scientific">Apteryx owenii</name>
    <name type="common">Little spotted kiwi</name>
    <dbReference type="NCBI Taxonomy" id="8824"/>
    <lineage>
        <taxon>Eukaryota</taxon>
        <taxon>Metazoa</taxon>
        <taxon>Chordata</taxon>
        <taxon>Craniata</taxon>
        <taxon>Vertebrata</taxon>
        <taxon>Euteleostomi</taxon>
        <taxon>Archelosauria</taxon>
        <taxon>Archosauria</taxon>
        <taxon>Dinosauria</taxon>
        <taxon>Saurischia</taxon>
        <taxon>Theropoda</taxon>
        <taxon>Coelurosauria</taxon>
        <taxon>Aves</taxon>
        <taxon>Palaeognathae</taxon>
        <taxon>Apterygiformes</taxon>
        <taxon>Apterygidae</taxon>
        <taxon>Apteryx</taxon>
    </lineage>
</organism>
<reference evidence="2" key="1">
    <citation type="submission" date="2025-08" db="UniProtKB">
        <authorList>
            <consortium name="Ensembl"/>
        </authorList>
    </citation>
    <scope>IDENTIFICATION</scope>
</reference>
<sequence>MRDRLITHPLARPSPSAVISSPPPFCPCSPWRPARPGSPWRCGWPRCWGPRRAGSPARSAGTRGPASRRSRLPPAGRWTGVENRLVHGSGCASPLSGTGQVHSLSSSLPSPPVAAIPASAAEAAAALLASSSCRCLCSSMETLPGPRLDPHQTQSRWPRGPAWHHPPQPKWGS</sequence>
<keyword evidence="3" id="KW-1185">Reference proteome</keyword>
<dbReference type="AlphaFoldDB" id="A0A8B9PUB3"/>
<dbReference type="Proteomes" id="UP000694424">
    <property type="component" value="Unplaced"/>
</dbReference>